<gene>
    <name evidence="3" type="ORF">ENM42_02170</name>
</gene>
<dbReference type="InterPro" id="IPR002773">
    <property type="entry name" value="Deoxyhypusine_synthase"/>
</dbReference>
<dbReference type="SUPFAM" id="SSF52467">
    <property type="entry name" value="DHS-like NAD/FAD-binding domain"/>
    <property type="match status" value="1"/>
</dbReference>
<dbReference type="AlphaFoldDB" id="A0A7C5U4R4"/>
<evidence type="ECO:0000256" key="2">
    <source>
        <dbReference type="ARBA" id="ARBA00022679"/>
    </source>
</evidence>
<comment type="caution">
    <text evidence="3">The sequence shown here is derived from an EMBL/GenBank/DDBJ whole genome shotgun (WGS) entry which is preliminary data.</text>
</comment>
<dbReference type="GO" id="GO:0005737">
    <property type="term" value="C:cytoplasm"/>
    <property type="evidence" value="ECO:0007669"/>
    <property type="project" value="TreeGrafter"/>
</dbReference>
<dbReference type="Gene3D" id="3.40.910.10">
    <property type="entry name" value="Deoxyhypusine synthase"/>
    <property type="match status" value="1"/>
</dbReference>
<evidence type="ECO:0000313" key="3">
    <source>
        <dbReference type="EMBL" id="HHR40614.1"/>
    </source>
</evidence>
<accession>A0A7C5U4R4</accession>
<evidence type="ECO:0000256" key="1">
    <source>
        <dbReference type="ARBA" id="ARBA00009892"/>
    </source>
</evidence>
<dbReference type="InterPro" id="IPR029035">
    <property type="entry name" value="DHS-like_NAD/FAD-binding_dom"/>
</dbReference>
<proteinExistence type="inferred from homology"/>
<dbReference type="Pfam" id="PF01916">
    <property type="entry name" value="DS"/>
    <property type="match status" value="1"/>
</dbReference>
<sequence length="346" mass="38659">MVVESDVDNSLKTVLKPVQVGEKRISNLLDEMKFTGFQGRNLAVAAEVWEKALKADKTVVMLGYAGSLSTTGQWKIVKWLIEKRFVDVVVSTGANISEDLIAAMGFNYYVGTPYIDDTMLRRAGIYRFHDVFVREKDYIKMEEMLADFMLMLDGRKPMSSAEFLYLFGKWLDSHGVDGIVTAAYRAGVPVFSPAIEDSGYGVAYVYNRYRKPGFSLVLDHFKDYEQLVKIRGTQPDSAAIFIGGGVPKDFIQLSAVAVDLLEKGNPYLTRPHKYAVQITTDNPHWGGLSGATLEEGKSWGKETADGYAVQCFCDATIALPIIAHALNERVKERRHAPNLSWVFQEV</sequence>
<protein>
    <submittedName>
        <fullName evidence="3">Deoxyhypusine synthase</fullName>
    </submittedName>
</protein>
<dbReference type="PANTHER" id="PTHR11703:SF2">
    <property type="entry name" value="DEOXYHYPUSINE SYNTHASE-LIKE PROTEIN"/>
    <property type="match status" value="1"/>
</dbReference>
<comment type="similarity">
    <text evidence="1">Belongs to the deoxyhypusine synthase family.</text>
</comment>
<organism evidence="3">
    <name type="scientific">Caldiarchaeum subterraneum</name>
    <dbReference type="NCBI Taxonomy" id="311458"/>
    <lineage>
        <taxon>Archaea</taxon>
        <taxon>Nitrososphaerota</taxon>
        <taxon>Candidatus Caldarchaeales</taxon>
        <taxon>Candidatus Caldarchaeaceae</taxon>
        <taxon>Candidatus Caldarchaeum</taxon>
    </lineage>
</organism>
<dbReference type="PANTHER" id="PTHR11703">
    <property type="entry name" value="DEOXYHYPUSINE SYNTHASE"/>
    <property type="match status" value="1"/>
</dbReference>
<keyword evidence="2" id="KW-0808">Transferase</keyword>
<dbReference type="EMBL" id="DRXS01000119">
    <property type="protein sequence ID" value="HHR40614.1"/>
    <property type="molecule type" value="Genomic_DNA"/>
</dbReference>
<name>A0A7C5U4R4_CALS0</name>
<dbReference type="InterPro" id="IPR036982">
    <property type="entry name" value="Deoxyhypusine_synthase_sf"/>
</dbReference>
<dbReference type="GO" id="GO:0034038">
    <property type="term" value="F:deoxyhypusine synthase activity"/>
    <property type="evidence" value="ECO:0007669"/>
    <property type="project" value="TreeGrafter"/>
</dbReference>
<reference evidence="3" key="1">
    <citation type="journal article" date="2020" name="mSystems">
        <title>Genome- and Community-Level Interaction Insights into Carbon Utilization and Element Cycling Functions of Hydrothermarchaeota in Hydrothermal Sediment.</title>
        <authorList>
            <person name="Zhou Z."/>
            <person name="Liu Y."/>
            <person name="Xu W."/>
            <person name="Pan J."/>
            <person name="Luo Z.H."/>
            <person name="Li M."/>
        </authorList>
    </citation>
    <scope>NUCLEOTIDE SEQUENCE [LARGE SCALE GENOMIC DNA]</scope>
    <source>
        <strain evidence="3">SpSt-1084</strain>
    </source>
</reference>